<accession>A0ABT8GSH7</accession>
<gene>
    <name evidence="1" type="ORF">QYB95_12465</name>
</gene>
<keyword evidence="2" id="KW-1185">Reference proteome</keyword>
<reference evidence="1" key="1">
    <citation type="submission" date="2023-07" db="EMBL/GenBank/DDBJ databases">
        <title>Ureibacillus sp. isolated from freshwater well.</title>
        <authorList>
            <person name="Kirdat K."/>
            <person name="Bhatt A."/>
            <person name="Teware R."/>
            <person name="Bhavsar Y."/>
            <person name="Yadav A."/>
        </authorList>
    </citation>
    <scope>NUCLEOTIDE SEQUENCE</scope>
    <source>
        <strain evidence="1">BA0131</strain>
    </source>
</reference>
<dbReference type="Proteomes" id="UP001172743">
    <property type="component" value="Unassembled WGS sequence"/>
</dbReference>
<sequence>MRKLLIVLLAVPVFFLLIIGLVLFDYIYFPLISSKAEAAAERYLEKKYEEEFIIDESSFSKPLGDDMGTYRIDSHPSKNPKLTVRITVDEDMEPVSDNYLDMKWREELNKLFGPVYKELYGSAEKYSFMVNVSFPPKAYVKYNISNNYKEILKEDHEGIGNIIFANVLLTPSKNMKLQLEKAYNLIQYLKKQELEYFTINIDYFNEKLENEISENDKSLDYSSFLNKHLQNRDYVFNFSYDSRYEGDKQKLEDIKSAKDLEQYLRSL</sequence>
<protein>
    <submittedName>
        <fullName evidence="1">Murein transglycosylase</fullName>
    </submittedName>
</protein>
<comment type="caution">
    <text evidence="1">The sequence shown here is derived from an EMBL/GenBank/DDBJ whole genome shotgun (WGS) entry which is preliminary data.</text>
</comment>
<evidence type="ECO:0000313" key="2">
    <source>
        <dbReference type="Proteomes" id="UP001172743"/>
    </source>
</evidence>
<name>A0ABT8GSH7_9BACL</name>
<dbReference type="EMBL" id="JAUHTQ010000009">
    <property type="protein sequence ID" value="MDN4494358.1"/>
    <property type="molecule type" value="Genomic_DNA"/>
</dbReference>
<evidence type="ECO:0000313" key="1">
    <source>
        <dbReference type="EMBL" id="MDN4494358.1"/>
    </source>
</evidence>
<organism evidence="1 2">
    <name type="scientific">Ureibacillus aquaedulcis</name>
    <dbReference type="NCBI Taxonomy" id="3058421"/>
    <lineage>
        <taxon>Bacteria</taxon>
        <taxon>Bacillati</taxon>
        <taxon>Bacillota</taxon>
        <taxon>Bacilli</taxon>
        <taxon>Bacillales</taxon>
        <taxon>Caryophanaceae</taxon>
        <taxon>Ureibacillus</taxon>
    </lineage>
</organism>
<proteinExistence type="predicted"/>
<dbReference type="RefSeq" id="WP_301138658.1">
    <property type="nucleotide sequence ID" value="NZ_JAUHTQ010000009.1"/>
</dbReference>